<evidence type="ECO:0000256" key="4">
    <source>
        <dbReference type="SAM" id="MobiDB-lite"/>
    </source>
</evidence>
<organism evidence="5 6">
    <name type="scientific">Cercophora newfieldiana</name>
    <dbReference type="NCBI Taxonomy" id="92897"/>
    <lineage>
        <taxon>Eukaryota</taxon>
        <taxon>Fungi</taxon>
        <taxon>Dikarya</taxon>
        <taxon>Ascomycota</taxon>
        <taxon>Pezizomycotina</taxon>
        <taxon>Sordariomycetes</taxon>
        <taxon>Sordariomycetidae</taxon>
        <taxon>Sordariales</taxon>
        <taxon>Lasiosphaeriaceae</taxon>
        <taxon>Cercophora</taxon>
    </lineage>
</organism>
<evidence type="ECO:0008006" key="7">
    <source>
        <dbReference type="Google" id="ProtNLM"/>
    </source>
</evidence>
<feature type="repeat" description="ANK" evidence="3">
    <location>
        <begin position="617"/>
        <end position="649"/>
    </location>
</feature>
<dbReference type="AlphaFoldDB" id="A0AA40D086"/>
<dbReference type="PANTHER" id="PTHR24198:SF165">
    <property type="entry name" value="ANKYRIN REPEAT-CONTAINING PROTEIN-RELATED"/>
    <property type="match status" value="1"/>
</dbReference>
<keyword evidence="2 3" id="KW-0040">ANK repeat</keyword>
<feature type="region of interest" description="Disordered" evidence="4">
    <location>
        <begin position="786"/>
        <end position="845"/>
    </location>
</feature>
<comment type="caution">
    <text evidence="5">The sequence shown here is derived from an EMBL/GenBank/DDBJ whole genome shotgun (WGS) entry which is preliminary data.</text>
</comment>
<evidence type="ECO:0000256" key="2">
    <source>
        <dbReference type="ARBA" id="ARBA00023043"/>
    </source>
</evidence>
<evidence type="ECO:0000256" key="3">
    <source>
        <dbReference type="PROSITE-ProRule" id="PRU00023"/>
    </source>
</evidence>
<name>A0AA40D086_9PEZI</name>
<sequence>MEMVGAVAGILDVTVRTASKVWKLCQAWQDAPEDVHRLRDDLARTEHFFDETKHGMQAAILGSDDMLELKGASLRQRNLKILVEQGISVIESIEEVINALYRGEESPEAWSKTMRVVWLRYRAKVAKLRKELSTISMGICRLLIAQSVNISAEIHASIERSGDEIVAHIEDRLVGTTGKLTTHIDKAMGSSESVILTHLHRRLDTLELDITKSMRESIREEMSPLKEKPIFGPQHTIRYKNVPSHILHQAVQVVPRLHQDFQCDAACVCNCHSSNASRRSRWGIAALTPIMGSISLTWSGSPASACTDLACRETQKRRPSREVSVVYKFPDWVTRAALSVLYSSNLNGTPELVLRVLNPLDGSRVMIVESVFGYVSRNDVEGLKQLLAERRGSVYDVWGRELQSPLAMAVMRRNIDIIKVLIQAGADPFQELWVDGNSSKNVNVASLALKHYVAHRETQLAELLPIARQFDLEDRPVLHMIVTGFLHLDLASALQNPDHLPDINRRAMGGHTPLHFASMRGDVQAAKLLLRAGADINAHSTHIGTTPLHQACSSSRYDVVKLLLSAGAEPNRRDFLGSTPLLIAASHIHSEAPAYLISSLLLQNGADPEIPPSVTSCGGTPVIFAAAFGSSGSVRALLEAGANVNYTDLDGDNALFGAVYHRQYDSAECLLKGGTKLDTINKKGRSILHALARCADERMMEIFASYEGSYKGLSTIAKDGTGLTPLGLFNERKGVEEGLRKKFDAFLERVEGESWVVKGVAGELVEEPEEMGEEGDGSVCKERIWRGDEKVGGDGKPATGNGLEEKGDCRKTVSLKKETEEEDKRGKGDEDEDGEFVDARETQDE</sequence>
<feature type="repeat" description="ANK" evidence="3">
    <location>
        <begin position="576"/>
        <end position="613"/>
    </location>
</feature>
<feature type="repeat" description="ANK" evidence="3">
    <location>
        <begin position="543"/>
        <end position="575"/>
    </location>
</feature>
<protein>
    <recommendedName>
        <fullName evidence="7">Ankyrin</fullName>
    </recommendedName>
</protein>
<proteinExistence type="predicted"/>
<dbReference type="Pfam" id="PF00023">
    <property type="entry name" value="Ank"/>
    <property type="match status" value="2"/>
</dbReference>
<dbReference type="InterPro" id="IPR002110">
    <property type="entry name" value="Ankyrin_rpt"/>
</dbReference>
<dbReference type="Proteomes" id="UP001174936">
    <property type="component" value="Unassembled WGS sequence"/>
</dbReference>
<dbReference type="PROSITE" id="PS50088">
    <property type="entry name" value="ANK_REPEAT"/>
    <property type="match status" value="5"/>
</dbReference>
<dbReference type="PANTHER" id="PTHR24198">
    <property type="entry name" value="ANKYRIN REPEAT AND PROTEIN KINASE DOMAIN-CONTAINING PROTEIN"/>
    <property type="match status" value="1"/>
</dbReference>
<keyword evidence="6" id="KW-1185">Reference proteome</keyword>
<reference evidence="5" key="1">
    <citation type="submission" date="2023-06" db="EMBL/GenBank/DDBJ databases">
        <title>Genome-scale phylogeny and comparative genomics of the fungal order Sordariales.</title>
        <authorList>
            <consortium name="Lawrence Berkeley National Laboratory"/>
            <person name="Hensen N."/>
            <person name="Bonometti L."/>
            <person name="Westerberg I."/>
            <person name="Brannstrom I.O."/>
            <person name="Guillou S."/>
            <person name="Cros-Aarteil S."/>
            <person name="Calhoun S."/>
            <person name="Haridas S."/>
            <person name="Kuo A."/>
            <person name="Mondo S."/>
            <person name="Pangilinan J."/>
            <person name="Riley R."/>
            <person name="Labutti K."/>
            <person name="Andreopoulos B."/>
            <person name="Lipzen A."/>
            <person name="Chen C."/>
            <person name="Yanf M."/>
            <person name="Daum C."/>
            <person name="Ng V."/>
            <person name="Clum A."/>
            <person name="Steindorff A."/>
            <person name="Ohm R."/>
            <person name="Martin F."/>
            <person name="Silar P."/>
            <person name="Natvig D."/>
            <person name="Lalanne C."/>
            <person name="Gautier V."/>
            <person name="Ament-Velasquez S.L."/>
            <person name="Kruys A."/>
            <person name="Hutchinson M.I."/>
            <person name="Powell A.J."/>
            <person name="Barry K."/>
            <person name="Miller A.N."/>
            <person name="Grigoriev I.V."/>
            <person name="Debuchy R."/>
            <person name="Gladieux P."/>
            <person name="Thoren M.H."/>
            <person name="Johannesson H."/>
        </authorList>
    </citation>
    <scope>NUCLEOTIDE SEQUENCE</scope>
    <source>
        <strain evidence="5">SMH2532-1</strain>
    </source>
</reference>
<evidence type="ECO:0000313" key="6">
    <source>
        <dbReference type="Proteomes" id="UP001174936"/>
    </source>
</evidence>
<feature type="repeat" description="ANK" evidence="3">
    <location>
        <begin position="401"/>
        <end position="427"/>
    </location>
</feature>
<dbReference type="PROSITE" id="PS50297">
    <property type="entry name" value="ANK_REP_REGION"/>
    <property type="match status" value="4"/>
</dbReference>
<dbReference type="SMART" id="SM00248">
    <property type="entry name" value="ANK"/>
    <property type="match status" value="7"/>
</dbReference>
<feature type="compositionally biased region" description="Basic and acidic residues" evidence="4">
    <location>
        <begin position="803"/>
        <end position="828"/>
    </location>
</feature>
<keyword evidence="1" id="KW-0677">Repeat</keyword>
<dbReference type="EMBL" id="JAULSV010000001">
    <property type="protein sequence ID" value="KAK0657996.1"/>
    <property type="molecule type" value="Genomic_DNA"/>
</dbReference>
<dbReference type="Gene3D" id="1.25.40.20">
    <property type="entry name" value="Ankyrin repeat-containing domain"/>
    <property type="match status" value="4"/>
</dbReference>
<dbReference type="PRINTS" id="PR01415">
    <property type="entry name" value="ANKYRIN"/>
</dbReference>
<accession>A0AA40D086</accession>
<dbReference type="InterPro" id="IPR036770">
    <property type="entry name" value="Ankyrin_rpt-contain_sf"/>
</dbReference>
<evidence type="ECO:0000313" key="5">
    <source>
        <dbReference type="EMBL" id="KAK0657996.1"/>
    </source>
</evidence>
<dbReference type="SUPFAM" id="SSF48403">
    <property type="entry name" value="Ankyrin repeat"/>
    <property type="match status" value="1"/>
</dbReference>
<evidence type="ECO:0000256" key="1">
    <source>
        <dbReference type="ARBA" id="ARBA00022737"/>
    </source>
</evidence>
<gene>
    <name evidence="5" type="ORF">B0T16DRAFT_502951</name>
</gene>
<feature type="repeat" description="ANK" evidence="3">
    <location>
        <begin position="509"/>
        <end position="541"/>
    </location>
</feature>
<dbReference type="Pfam" id="PF12796">
    <property type="entry name" value="Ank_2"/>
    <property type="match status" value="1"/>
</dbReference>